<sequence>RSPAPGVGDPTPGAGLRGLARTVAQEYPEVLVRAVDVDTKDTPRAVAQRIVAELLDADAPVAVGHEGDLRRGLTLVREELAGEARVADLGPDGVVLLTGGARGITARAALALARTSGCHIEVMGRTPEPADAPAFPEARDEASLRRALVARGGRAPAEIEAAIRRILAEREVHRNLETLRRDAASVAYHAGDVRDPQAVRDVVEDVYLRHGRLDGVIHGAGLVEDRLVRDKEPESFGRVYRTKVDGACALAAAVRPDVGFFVVFGSVAGVHGNRGQVDYSAANDACDTLAHVWRTRLQGRVLVADWGPWAGGGMVSPELAREYARRGIGLIEPDAGVAALLREIAHGDETQVVLTGPVPGGGTTPHTPR</sequence>
<dbReference type="InterPro" id="IPR050091">
    <property type="entry name" value="PKS_NRPS_Biosynth_Enz"/>
</dbReference>
<gene>
    <name evidence="3" type="ORF">E1298_47125</name>
</gene>
<dbReference type="CDD" id="cd08953">
    <property type="entry name" value="KR_2_SDR_x"/>
    <property type="match status" value="1"/>
</dbReference>
<evidence type="ECO:0000313" key="4">
    <source>
        <dbReference type="Proteomes" id="UP000294513"/>
    </source>
</evidence>
<accession>A0A4R4ZI96</accession>
<organism evidence="3 4">
    <name type="scientific">Actinomadura rubrisoli</name>
    <dbReference type="NCBI Taxonomy" id="2530368"/>
    <lineage>
        <taxon>Bacteria</taxon>
        <taxon>Bacillati</taxon>
        <taxon>Actinomycetota</taxon>
        <taxon>Actinomycetes</taxon>
        <taxon>Streptosporangiales</taxon>
        <taxon>Thermomonosporaceae</taxon>
        <taxon>Actinomadura</taxon>
    </lineage>
</organism>
<dbReference type="SUPFAM" id="SSF51735">
    <property type="entry name" value="NAD(P)-binding Rossmann-fold domains"/>
    <property type="match status" value="2"/>
</dbReference>
<dbReference type="InterPro" id="IPR036291">
    <property type="entry name" value="NAD(P)-bd_dom_sf"/>
</dbReference>
<dbReference type="GO" id="GO:0006633">
    <property type="term" value="P:fatty acid biosynthetic process"/>
    <property type="evidence" value="ECO:0007669"/>
    <property type="project" value="TreeGrafter"/>
</dbReference>
<comment type="caution">
    <text evidence="3">The sequence shown here is derived from an EMBL/GenBank/DDBJ whole genome shotgun (WGS) entry which is preliminary data.</text>
</comment>
<dbReference type="Gene3D" id="3.40.50.720">
    <property type="entry name" value="NAD(P)-binding Rossmann-like Domain"/>
    <property type="match status" value="1"/>
</dbReference>
<evidence type="ECO:0000259" key="2">
    <source>
        <dbReference type="SMART" id="SM00822"/>
    </source>
</evidence>
<feature type="domain" description="Ketoreductase" evidence="2">
    <location>
        <begin position="93"/>
        <end position="312"/>
    </location>
</feature>
<dbReference type="PANTHER" id="PTHR43775">
    <property type="entry name" value="FATTY ACID SYNTHASE"/>
    <property type="match status" value="1"/>
</dbReference>
<proteinExistence type="predicted"/>
<dbReference type="Pfam" id="PF08659">
    <property type="entry name" value="KR"/>
    <property type="match status" value="1"/>
</dbReference>
<dbReference type="GO" id="GO:0004312">
    <property type="term" value="F:fatty acid synthase activity"/>
    <property type="evidence" value="ECO:0007669"/>
    <property type="project" value="TreeGrafter"/>
</dbReference>
<evidence type="ECO:0000313" key="3">
    <source>
        <dbReference type="EMBL" id="TDD58421.1"/>
    </source>
</evidence>
<dbReference type="SMART" id="SM00822">
    <property type="entry name" value="PKS_KR"/>
    <property type="match status" value="1"/>
</dbReference>
<feature type="non-terminal residue" evidence="3">
    <location>
        <position position="369"/>
    </location>
</feature>
<name>A0A4R4ZI96_9ACTN</name>
<dbReference type="PANTHER" id="PTHR43775:SF51">
    <property type="entry name" value="INACTIVE PHENOLPHTHIOCEROL SYNTHESIS POLYKETIDE SYNTHASE TYPE I PKS1-RELATED"/>
    <property type="match status" value="1"/>
</dbReference>
<dbReference type="InterPro" id="IPR057326">
    <property type="entry name" value="KR_dom"/>
</dbReference>
<dbReference type="AlphaFoldDB" id="A0A4R4ZI96"/>
<keyword evidence="4" id="KW-1185">Reference proteome</keyword>
<dbReference type="EMBL" id="SMKU01000725">
    <property type="protein sequence ID" value="TDD58421.1"/>
    <property type="molecule type" value="Genomic_DNA"/>
</dbReference>
<protein>
    <submittedName>
        <fullName evidence="3">SDR family NAD(P)-dependent oxidoreductase</fullName>
    </submittedName>
</protein>
<dbReference type="InterPro" id="IPR013968">
    <property type="entry name" value="PKS_KR"/>
</dbReference>
<keyword evidence="1" id="KW-0808">Transferase</keyword>
<feature type="non-terminal residue" evidence="3">
    <location>
        <position position="1"/>
    </location>
</feature>
<dbReference type="RefSeq" id="WP_131903842.1">
    <property type="nucleotide sequence ID" value="NZ_SMKU01000725.1"/>
</dbReference>
<evidence type="ECO:0000256" key="1">
    <source>
        <dbReference type="ARBA" id="ARBA00022679"/>
    </source>
</evidence>
<reference evidence="3 4" key="1">
    <citation type="submission" date="2019-03" db="EMBL/GenBank/DDBJ databases">
        <title>Draft genome sequences of novel Actinobacteria.</title>
        <authorList>
            <person name="Sahin N."/>
            <person name="Ay H."/>
            <person name="Saygin H."/>
        </authorList>
    </citation>
    <scope>NUCLEOTIDE SEQUENCE [LARGE SCALE GENOMIC DNA]</scope>
    <source>
        <strain evidence="3 4">H3C3</strain>
    </source>
</reference>
<dbReference type="OrthoDB" id="9778690at2"/>
<dbReference type="Proteomes" id="UP000294513">
    <property type="component" value="Unassembled WGS sequence"/>
</dbReference>